<dbReference type="Proteomes" id="UP000812287">
    <property type="component" value="Unassembled WGS sequence"/>
</dbReference>
<evidence type="ECO:0000313" key="3">
    <source>
        <dbReference type="Proteomes" id="UP000812287"/>
    </source>
</evidence>
<comment type="caution">
    <text evidence="2">The sequence shown here is derived from an EMBL/GenBank/DDBJ whole genome shotgun (WGS) entry which is preliminary data.</text>
</comment>
<proteinExistence type="predicted"/>
<feature type="compositionally biased region" description="Low complexity" evidence="1">
    <location>
        <begin position="201"/>
        <end position="221"/>
    </location>
</feature>
<name>A0A9P7VLG6_9AGAR</name>
<feature type="compositionally biased region" description="Polar residues" evidence="1">
    <location>
        <begin position="32"/>
        <end position="68"/>
    </location>
</feature>
<feature type="compositionally biased region" description="Polar residues" evidence="1">
    <location>
        <begin position="181"/>
        <end position="193"/>
    </location>
</feature>
<feature type="compositionally biased region" description="Low complexity" evidence="1">
    <location>
        <begin position="234"/>
        <end position="247"/>
    </location>
</feature>
<feature type="region of interest" description="Disordered" evidence="1">
    <location>
        <begin position="148"/>
        <end position="247"/>
    </location>
</feature>
<gene>
    <name evidence="2" type="ORF">BT62DRAFT_358380</name>
</gene>
<dbReference type="OrthoDB" id="2507336at2759"/>
<feature type="region of interest" description="Disordered" evidence="1">
    <location>
        <begin position="282"/>
        <end position="347"/>
    </location>
</feature>
<sequence>MVYGDGVERLATESLVERQRWVNRIWEAVNSQPAPSVSRTGSYTQTRSRSPTGSIRTILSMESRSSLNSATSSGTGSRSTIYVPPIGEVPDMDDPYGSEAGRSVSASSRSSRYQSFSSDSERRRSLLSSYHDHTVDDTVISGRDYLYPGDPRVISGGTRRRLSGRLRRSGSMTDLGIDFASNRSSSEYGTPQSGDEDDSRFFSAGGSSGRSSFYSSSSFTRATGTGTAVTPSDTLTTTRMTGFTTSDTQIVPSTLSYRGTESASLLGDSHSSGTGSYTYSSGYGSSPYTNSDTLTVPSRSSLSRAGGVRRRTRTHSGSSSGSGYQPSGSEDSLERERRAELSYSSGSYTGSYTTLSGSYSSGGSYTVSGTGTSETGYDVCTASDLSDTTPRTTTIATSATCTPFASASISSKAEEETSSEENYVTASQGSSYATPRSPSIASFDNVSHGFRTY</sequence>
<feature type="compositionally biased region" description="Low complexity" evidence="1">
    <location>
        <begin position="69"/>
        <end position="80"/>
    </location>
</feature>
<protein>
    <recommendedName>
        <fullName evidence="4">PH domain-containing protein</fullName>
    </recommendedName>
</protein>
<evidence type="ECO:0008006" key="4">
    <source>
        <dbReference type="Google" id="ProtNLM"/>
    </source>
</evidence>
<feature type="compositionally biased region" description="Basic residues" evidence="1">
    <location>
        <begin position="158"/>
        <end position="168"/>
    </location>
</feature>
<keyword evidence="3" id="KW-1185">Reference proteome</keyword>
<dbReference type="GeneID" id="66102911"/>
<accession>A0A9P7VLG6</accession>
<feature type="compositionally biased region" description="Low complexity" evidence="1">
    <location>
        <begin position="102"/>
        <end position="118"/>
    </location>
</feature>
<dbReference type="EMBL" id="MU250548">
    <property type="protein sequence ID" value="KAG7442802.1"/>
    <property type="molecule type" value="Genomic_DNA"/>
</dbReference>
<feature type="compositionally biased region" description="Polar residues" evidence="1">
    <location>
        <begin position="292"/>
        <end position="303"/>
    </location>
</feature>
<feature type="region of interest" description="Disordered" evidence="1">
    <location>
        <begin position="406"/>
        <end position="453"/>
    </location>
</feature>
<feature type="compositionally biased region" description="Polar residues" evidence="1">
    <location>
        <begin position="222"/>
        <end position="233"/>
    </location>
</feature>
<feature type="compositionally biased region" description="Polar residues" evidence="1">
    <location>
        <begin position="422"/>
        <end position="445"/>
    </location>
</feature>
<feature type="compositionally biased region" description="Low complexity" evidence="1">
    <location>
        <begin position="282"/>
        <end position="291"/>
    </location>
</feature>
<dbReference type="AlphaFoldDB" id="A0A9P7VLG6"/>
<evidence type="ECO:0000313" key="2">
    <source>
        <dbReference type="EMBL" id="KAG7442802.1"/>
    </source>
</evidence>
<organism evidence="2 3">
    <name type="scientific">Guyanagaster necrorhizus</name>
    <dbReference type="NCBI Taxonomy" id="856835"/>
    <lineage>
        <taxon>Eukaryota</taxon>
        <taxon>Fungi</taxon>
        <taxon>Dikarya</taxon>
        <taxon>Basidiomycota</taxon>
        <taxon>Agaricomycotina</taxon>
        <taxon>Agaricomycetes</taxon>
        <taxon>Agaricomycetidae</taxon>
        <taxon>Agaricales</taxon>
        <taxon>Marasmiineae</taxon>
        <taxon>Physalacriaceae</taxon>
        <taxon>Guyanagaster</taxon>
    </lineage>
</organism>
<dbReference type="RefSeq" id="XP_043036302.1">
    <property type="nucleotide sequence ID" value="XM_043180615.1"/>
</dbReference>
<evidence type="ECO:0000256" key="1">
    <source>
        <dbReference type="SAM" id="MobiDB-lite"/>
    </source>
</evidence>
<reference evidence="2" key="1">
    <citation type="submission" date="2020-11" db="EMBL/GenBank/DDBJ databases">
        <title>Adaptations for nitrogen fixation in a non-lichenized fungal sporocarp promotes dispersal by wood-feeding termites.</title>
        <authorList>
            <consortium name="DOE Joint Genome Institute"/>
            <person name="Koch R.A."/>
            <person name="Yoon G."/>
            <person name="Arayal U."/>
            <person name="Lail K."/>
            <person name="Amirebrahimi M."/>
            <person name="Labutti K."/>
            <person name="Lipzen A."/>
            <person name="Riley R."/>
            <person name="Barry K."/>
            <person name="Henrissat B."/>
            <person name="Grigoriev I.V."/>
            <person name="Herr J.R."/>
            <person name="Aime M.C."/>
        </authorList>
    </citation>
    <scope>NUCLEOTIDE SEQUENCE</scope>
    <source>
        <strain evidence="2">MCA 3950</strain>
    </source>
</reference>
<feature type="compositionally biased region" description="Low complexity" evidence="1">
    <location>
        <begin position="315"/>
        <end position="329"/>
    </location>
</feature>
<feature type="region of interest" description="Disordered" evidence="1">
    <location>
        <begin position="32"/>
        <end position="124"/>
    </location>
</feature>